<gene>
    <name evidence="1" type="ORF">A2161_02155</name>
</gene>
<reference evidence="1 2" key="1">
    <citation type="journal article" date="2016" name="Nat. Commun.">
        <title>Thousands of microbial genomes shed light on interconnected biogeochemical processes in an aquifer system.</title>
        <authorList>
            <person name="Anantharaman K."/>
            <person name="Brown C.T."/>
            <person name="Hug L.A."/>
            <person name="Sharon I."/>
            <person name="Castelle C.J."/>
            <person name="Probst A.J."/>
            <person name="Thomas B.C."/>
            <person name="Singh A."/>
            <person name="Wilkins M.J."/>
            <person name="Karaoz U."/>
            <person name="Brodie E.L."/>
            <person name="Williams K.H."/>
            <person name="Hubbard S.S."/>
            <person name="Banfield J.F."/>
        </authorList>
    </citation>
    <scope>NUCLEOTIDE SEQUENCE [LARGE SCALE GENOMIC DNA]</scope>
</reference>
<organism evidence="1 2">
    <name type="scientific">Candidatus Schekmanbacteria bacterium RBG_13_48_7</name>
    <dbReference type="NCBI Taxonomy" id="1817878"/>
    <lineage>
        <taxon>Bacteria</taxon>
        <taxon>Candidatus Schekmaniibacteriota</taxon>
    </lineage>
</organism>
<evidence type="ECO:0000313" key="1">
    <source>
        <dbReference type="EMBL" id="OGL44812.1"/>
    </source>
</evidence>
<evidence type="ECO:0000313" key="2">
    <source>
        <dbReference type="Proteomes" id="UP000179266"/>
    </source>
</evidence>
<proteinExistence type="predicted"/>
<dbReference type="AlphaFoldDB" id="A0A1F7RTD5"/>
<sequence>MLIPKIPVTNVKIICSTIQSPYTKSLVSCLQNICQLETINIVKNELATKFIVYKVIMPCFIEKFLMPRFSASCLKITCCRGIFLKIWQRAERADIQKFLAFFFIQQNIIVKKLNS</sequence>
<name>A0A1F7RTD5_9BACT</name>
<protein>
    <submittedName>
        <fullName evidence="1">Uncharacterized protein</fullName>
    </submittedName>
</protein>
<comment type="caution">
    <text evidence="1">The sequence shown here is derived from an EMBL/GenBank/DDBJ whole genome shotgun (WGS) entry which is preliminary data.</text>
</comment>
<dbReference type="Proteomes" id="UP000179266">
    <property type="component" value="Unassembled WGS sequence"/>
</dbReference>
<accession>A0A1F7RTD5</accession>
<dbReference type="EMBL" id="MGDD01000203">
    <property type="protein sequence ID" value="OGL44812.1"/>
    <property type="molecule type" value="Genomic_DNA"/>
</dbReference>